<organism evidence="2 3">
    <name type="scientific">Phocaeicola dorei</name>
    <dbReference type="NCBI Taxonomy" id="357276"/>
    <lineage>
        <taxon>Bacteria</taxon>
        <taxon>Pseudomonadati</taxon>
        <taxon>Bacteroidota</taxon>
        <taxon>Bacteroidia</taxon>
        <taxon>Bacteroidales</taxon>
        <taxon>Bacteroidaceae</taxon>
        <taxon>Phocaeicola</taxon>
    </lineage>
</organism>
<evidence type="ECO:0000313" key="3">
    <source>
        <dbReference type="Proteomes" id="UP000294527"/>
    </source>
</evidence>
<feature type="domain" description="LysM" evidence="1">
    <location>
        <begin position="93"/>
        <end position="137"/>
    </location>
</feature>
<name>A0A4V2WVR9_9BACT</name>
<reference evidence="2 3" key="1">
    <citation type="journal article" date="2019" name="Nat. Microbiol.">
        <title>Genomic variation and strain-specific functional adaptation in the human gut microbiome during early life.</title>
        <authorList>
            <person name="Vatanen T."/>
            <person name="Plichta D.R."/>
            <person name="Somani J."/>
            <person name="Munch P.C."/>
            <person name="Arthur T.D."/>
            <person name="Hall A.B."/>
            <person name="Rudolf S."/>
            <person name="Oakeley E.J."/>
            <person name="Ke X."/>
            <person name="Young R.A."/>
            <person name="Haiser H.J."/>
            <person name="Kolde R."/>
            <person name="Yassour M."/>
            <person name="Luopajarvi K."/>
            <person name="Siljander H."/>
            <person name="Virtanen S.M."/>
            <person name="Ilonen J."/>
            <person name="Uibo R."/>
            <person name="Tillmann V."/>
            <person name="Mokurov S."/>
            <person name="Dorshakova N."/>
            <person name="Porter J.A."/>
            <person name="McHardy A.C."/>
            <person name="Lahdesmaki H."/>
            <person name="Vlamakis H."/>
            <person name="Huttenhower C."/>
            <person name="Knip M."/>
            <person name="Xavier R.J."/>
        </authorList>
    </citation>
    <scope>NUCLEOTIDE SEQUENCE [LARGE SCALE GENOMIC DNA]</scope>
    <source>
        <strain evidence="2 3">RJX1047</strain>
    </source>
</reference>
<dbReference type="Gene3D" id="3.10.350.10">
    <property type="entry name" value="LysM domain"/>
    <property type="match status" value="1"/>
</dbReference>
<dbReference type="SUPFAM" id="SSF54106">
    <property type="entry name" value="LysM domain"/>
    <property type="match status" value="1"/>
</dbReference>
<evidence type="ECO:0000313" key="2">
    <source>
        <dbReference type="EMBL" id="TDA72837.1"/>
    </source>
</evidence>
<dbReference type="CDD" id="cd00118">
    <property type="entry name" value="LysM"/>
    <property type="match status" value="1"/>
</dbReference>
<dbReference type="AlphaFoldDB" id="A0A4V2WVR9"/>
<dbReference type="EMBL" id="SLTU01000002">
    <property type="protein sequence ID" value="TDA72837.1"/>
    <property type="molecule type" value="Genomic_DNA"/>
</dbReference>
<gene>
    <name evidence="2" type="ORF">E1I98_15535</name>
</gene>
<sequence length="312" mass="35459">MSQYNNIFISREDFLDYKTKGIPYTGFVIGEGYAFVQYQDYYEDTDGTVIDMNDNILPYQICIPNIVQIQCIDTSKEMIKKSLRGLFSKNGCARYVVCEGDTLAYIAEMFDVTVEELKRWNDLSSEYSISAGQRLLIIDITERRIIDIPHTIDNGEIKKAGALTSLEFWLDSPSDTFLEGIGKILVNTAYSKINSPLVFFTGRTLAGASQLSEERFGAFLDIISLPLFGGVKAIGFCGKVGKGLINGYNPFLKTKQYKMYKPSGKGWQKEASKKFKQAREHYIMHVESKKFWNDMGYGVSIWNEYSKDNNND</sequence>
<proteinExistence type="predicted"/>
<dbReference type="SMART" id="SM00257">
    <property type="entry name" value="LysM"/>
    <property type="match status" value="1"/>
</dbReference>
<evidence type="ECO:0000259" key="1">
    <source>
        <dbReference type="PROSITE" id="PS51782"/>
    </source>
</evidence>
<comment type="caution">
    <text evidence="2">The sequence shown here is derived from an EMBL/GenBank/DDBJ whole genome shotgun (WGS) entry which is preliminary data.</text>
</comment>
<dbReference type="InterPro" id="IPR036779">
    <property type="entry name" value="LysM_dom_sf"/>
</dbReference>
<dbReference type="Pfam" id="PF01476">
    <property type="entry name" value="LysM"/>
    <property type="match status" value="1"/>
</dbReference>
<dbReference type="InterPro" id="IPR018392">
    <property type="entry name" value="LysM"/>
</dbReference>
<protein>
    <submittedName>
        <fullName evidence="2">LysM domain-containing protein</fullName>
    </submittedName>
</protein>
<dbReference type="Proteomes" id="UP000294527">
    <property type="component" value="Unassembled WGS sequence"/>
</dbReference>
<accession>A0A4V2WVR9</accession>
<dbReference type="RefSeq" id="WP_008777979.1">
    <property type="nucleotide sequence ID" value="NZ_BAABZF010000001.1"/>
</dbReference>
<dbReference type="PROSITE" id="PS51782">
    <property type="entry name" value="LYSM"/>
    <property type="match status" value="1"/>
</dbReference>